<dbReference type="SMART" id="SM00220">
    <property type="entry name" value="S_TKc"/>
    <property type="match status" value="1"/>
</dbReference>
<dbReference type="SUPFAM" id="SSF56112">
    <property type="entry name" value="Protein kinase-like (PK-like)"/>
    <property type="match status" value="1"/>
</dbReference>
<organism evidence="8 9">
    <name type="scientific">Xylaria arbuscula</name>
    <dbReference type="NCBI Taxonomy" id="114810"/>
    <lineage>
        <taxon>Eukaryota</taxon>
        <taxon>Fungi</taxon>
        <taxon>Dikarya</taxon>
        <taxon>Ascomycota</taxon>
        <taxon>Pezizomycotina</taxon>
        <taxon>Sordariomycetes</taxon>
        <taxon>Xylariomycetidae</taxon>
        <taxon>Xylariales</taxon>
        <taxon>Xylariaceae</taxon>
        <taxon>Xylaria</taxon>
    </lineage>
</organism>
<evidence type="ECO:0000256" key="3">
    <source>
        <dbReference type="ARBA" id="ARBA00022840"/>
    </source>
</evidence>
<dbReference type="GO" id="GO:0005737">
    <property type="term" value="C:cytoplasm"/>
    <property type="evidence" value="ECO:0007669"/>
    <property type="project" value="TreeGrafter"/>
</dbReference>
<dbReference type="PROSITE" id="PS50006">
    <property type="entry name" value="FHA_DOMAIN"/>
    <property type="match status" value="1"/>
</dbReference>
<evidence type="ECO:0008006" key="10">
    <source>
        <dbReference type="Google" id="ProtNLM"/>
    </source>
</evidence>
<feature type="region of interest" description="Disordered" evidence="5">
    <location>
        <begin position="705"/>
        <end position="734"/>
    </location>
</feature>
<feature type="compositionally biased region" description="Polar residues" evidence="5">
    <location>
        <begin position="707"/>
        <end position="718"/>
    </location>
</feature>
<dbReference type="EMBL" id="JANPWZ010000778">
    <property type="protein sequence ID" value="KAJ3572284.1"/>
    <property type="molecule type" value="Genomic_DNA"/>
</dbReference>
<dbReference type="InterPro" id="IPR000719">
    <property type="entry name" value="Prot_kinase_dom"/>
</dbReference>
<keyword evidence="9" id="KW-1185">Reference proteome</keyword>
<name>A0A9W8NF86_9PEZI</name>
<feature type="region of interest" description="Disordered" evidence="5">
    <location>
        <begin position="605"/>
        <end position="625"/>
    </location>
</feature>
<comment type="caution">
    <text evidence="8">The sequence shown here is derived from an EMBL/GenBank/DDBJ whole genome shotgun (WGS) entry which is preliminary data.</text>
</comment>
<dbReference type="InterPro" id="IPR000253">
    <property type="entry name" value="FHA_dom"/>
</dbReference>
<dbReference type="PANTHER" id="PTHR44167">
    <property type="entry name" value="OVARIAN-SPECIFIC SERINE/THREONINE-PROTEIN KINASE LOK-RELATED"/>
    <property type="match status" value="1"/>
</dbReference>
<proteinExistence type="inferred from homology"/>
<dbReference type="CDD" id="cd00180">
    <property type="entry name" value="PKc"/>
    <property type="match status" value="1"/>
</dbReference>
<accession>A0A9W8NF86</accession>
<dbReference type="GO" id="GO:0005634">
    <property type="term" value="C:nucleus"/>
    <property type="evidence" value="ECO:0007669"/>
    <property type="project" value="TreeGrafter"/>
</dbReference>
<keyword evidence="3 4" id="KW-0067">ATP-binding</keyword>
<evidence type="ECO:0000259" key="6">
    <source>
        <dbReference type="PROSITE" id="PS50006"/>
    </source>
</evidence>
<evidence type="ECO:0000256" key="4">
    <source>
        <dbReference type="PROSITE-ProRule" id="PRU10141"/>
    </source>
</evidence>
<feature type="binding site" evidence="4">
    <location>
        <position position="248"/>
    </location>
    <ligand>
        <name>ATP</name>
        <dbReference type="ChEBI" id="CHEBI:30616"/>
    </ligand>
</feature>
<dbReference type="PANTHER" id="PTHR44167:SF18">
    <property type="entry name" value="PROTEIN KINASE DOMAIN-CONTAINING PROTEIN"/>
    <property type="match status" value="1"/>
</dbReference>
<dbReference type="Gene3D" id="1.10.510.10">
    <property type="entry name" value="Transferase(Phosphotransferase) domain 1"/>
    <property type="match status" value="1"/>
</dbReference>
<comment type="similarity">
    <text evidence="1">Belongs to the protein kinase superfamily. CAMK Ser/Thr protein kinase family. CHEK2 subfamily.</text>
</comment>
<feature type="region of interest" description="Disordered" evidence="5">
    <location>
        <begin position="660"/>
        <end position="690"/>
    </location>
</feature>
<feature type="region of interest" description="Disordered" evidence="5">
    <location>
        <begin position="482"/>
        <end position="593"/>
    </location>
</feature>
<protein>
    <recommendedName>
        <fullName evidence="10">Protein kinase domain-containing protein</fullName>
    </recommendedName>
</protein>
<dbReference type="InterPro" id="IPR017441">
    <property type="entry name" value="Protein_kinase_ATP_BS"/>
</dbReference>
<reference evidence="8" key="1">
    <citation type="submission" date="2022-07" db="EMBL/GenBank/DDBJ databases">
        <title>Genome Sequence of Xylaria arbuscula.</title>
        <authorList>
            <person name="Buettner E."/>
        </authorList>
    </citation>
    <scope>NUCLEOTIDE SEQUENCE</scope>
    <source>
        <strain evidence="8">VT107</strain>
    </source>
</reference>
<sequence>METDNQENTIFEIHSNHRFVNEPHHANLLVKDARRRHAADELGEKSVRPRIDDGNATPAPEEIIVPPFLRITTDHPPIAPEVGYMFGSDESICDILLAQDRHAGVSKRQFSLQAQVNSGVGVLIIKNYSGHGTCVSSPELKQIKLDSQRAISHLETEILVEIGNFQFRIVFPDRSGYEARWERHWSTYLATYGYQGEQVETFALSEGSTIASKSWEQRYRIYTTLGHGAFGTVYRVVSRKVGDHYAIKTFHERDHLGELNLKLLQSLNHDNIVQFYEVCQNPPSLIMELVCGIDLYHSYTTAALDRREIRGCARQLASAIAYLHSKGIVHRDLKPENIMVHRRSPIKLKLVDFGLATEKAGTLHSFGGTLRYMAPEMEQTKSYTKAVDVWALGVIMLELSYGLRRGSADGPHTYPERHYRHIREQSPNLLQEYITSLLRWNPRNRPSAAEAREALFARQGVTSEIWNTIVNARNANTSLHREGQVAAPVQNSQESTVRLPEVGRSVLPSGATTVANTSYKDGEREGAQNTLRPLPIQEPEGPSQAPNRETSHKSPRGQGSDFSFTDYAHEQRLAARQSRSLESPPSSPPYCPAAIAISRPALEAAQNDDNPTSHLNPEQSSVSTVDTWHRIAEQAIRDNYAPTPGGTFYRRRGSYYRDGAAGPESLASTESSSTRGVKRPAGAHPSTAMLRPVFSTTANVILDYGSLRSSTQHPSRSSKSTEDETEHGTSGGKA</sequence>
<dbReference type="Proteomes" id="UP001148614">
    <property type="component" value="Unassembled WGS sequence"/>
</dbReference>
<evidence type="ECO:0000259" key="7">
    <source>
        <dbReference type="PROSITE" id="PS50011"/>
    </source>
</evidence>
<dbReference type="Pfam" id="PF00069">
    <property type="entry name" value="Pkinase"/>
    <property type="match status" value="1"/>
</dbReference>
<evidence type="ECO:0000313" key="8">
    <source>
        <dbReference type="EMBL" id="KAJ3572284.1"/>
    </source>
</evidence>
<dbReference type="GO" id="GO:0005524">
    <property type="term" value="F:ATP binding"/>
    <property type="evidence" value="ECO:0007669"/>
    <property type="project" value="UniProtKB-UniRule"/>
</dbReference>
<evidence type="ECO:0000256" key="5">
    <source>
        <dbReference type="SAM" id="MobiDB-lite"/>
    </source>
</evidence>
<feature type="domain" description="Protein kinase" evidence="7">
    <location>
        <begin position="219"/>
        <end position="456"/>
    </location>
</feature>
<evidence type="ECO:0000313" key="9">
    <source>
        <dbReference type="Proteomes" id="UP001148614"/>
    </source>
</evidence>
<dbReference type="VEuPathDB" id="FungiDB:F4678DRAFT_482664"/>
<dbReference type="GO" id="GO:0004674">
    <property type="term" value="F:protein serine/threonine kinase activity"/>
    <property type="evidence" value="ECO:0007669"/>
    <property type="project" value="TreeGrafter"/>
</dbReference>
<dbReference type="PROSITE" id="PS50011">
    <property type="entry name" value="PROTEIN_KINASE_DOM"/>
    <property type="match status" value="1"/>
</dbReference>
<dbReference type="AlphaFoldDB" id="A0A9W8NF86"/>
<dbReference type="GO" id="GO:0044773">
    <property type="term" value="P:mitotic DNA damage checkpoint signaling"/>
    <property type="evidence" value="ECO:0007669"/>
    <property type="project" value="TreeGrafter"/>
</dbReference>
<dbReference type="InterPro" id="IPR008271">
    <property type="entry name" value="Ser/Thr_kinase_AS"/>
</dbReference>
<evidence type="ECO:0000256" key="1">
    <source>
        <dbReference type="ARBA" id="ARBA00005575"/>
    </source>
</evidence>
<feature type="compositionally biased region" description="Polar residues" evidence="5">
    <location>
        <begin position="666"/>
        <end position="675"/>
    </location>
</feature>
<dbReference type="PROSITE" id="PS00107">
    <property type="entry name" value="PROTEIN_KINASE_ATP"/>
    <property type="match status" value="1"/>
</dbReference>
<dbReference type="PROSITE" id="PS00108">
    <property type="entry name" value="PROTEIN_KINASE_ST"/>
    <property type="match status" value="1"/>
</dbReference>
<keyword evidence="2 4" id="KW-0547">Nucleotide-binding</keyword>
<feature type="compositionally biased region" description="Polar residues" evidence="5">
    <location>
        <begin position="510"/>
        <end position="519"/>
    </location>
</feature>
<feature type="domain" description="FHA" evidence="6">
    <location>
        <begin position="84"/>
        <end position="140"/>
    </location>
</feature>
<feature type="compositionally biased region" description="Polar residues" evidence="5">
    <location>
        <begin position="607"/>
        <end position="625"/>
    </location>
</feature>
<gene>
    <name evidence="8" type="ORF">NPX13_g5099</name>
</gene>
<evidence type="ECO:0000256" key="2">
    <source>
        <dbReference type="ARBA" id="ARBA00022741"/>
    </source>
</evidence>
<dbReference type="InterPro" id="IPR011009">
    <property type="entry name" value="Kinase-like_dom_sf"/>
</dbReference>